<comment type="caution">
    <text evidence="1">The sequence shown here is derived from an EMBL/GenBank/DDBJ whole genome shotgun (WGS) entry which is preliminary data.</text>
</comment>
<proteinExistence type="predicted"/>
<dbReference type="AlphaFoldDB" id="A0A0M0KI43"/>
<accession>A0A0M0KI43</accession>
<evidence type="ECO:0000313" key="1">
    <source>
        <dbReference type="EMBL" id="KOO38510.1"/>
    </source>
</evidence>
<dbReference type="EMBL" id="LILD01000001">
    <property type="protein sequence ID" value="KOO38510.1"/>
    <property type="molecule type" value="Genomic_DNA"/>
</dbReference>
<reference evidence="1" key="1">
    <citation type="submission" date="2015-08" db="EMBL/GenBank/DDBJ databases">
        <title>Complete DNA Sequence of Pseudomonas syringae pv. actinidiae, the Causal Agent of Kiwifruit Canker Disease.</title>
        <authorList>
            <person name="Rikkerink E.H.A."/>
            <person name="Fineran P.C."/>
        </authorList>
    </citation>
    <scope>NUCLEOTIDE SEQUENCE</scope>
    <source>
        <strain evidence="1">DSM 13666</strain>
    </source>
</reference>
<organism evidence="1">
    <name type="scientific">Halalkalibacterium halodurans</name>
    <name type="common">Bacillus halodurans</name>
    <dbReference type="NCBI Taxonomy" id="86665"/>
    <lineage>
        <taxon>Bacteria</taxon>
        <taxon>Bacillati</taxon>
        <taxon>Bacillota</taxon>
        <taxon>Bacilli</taxon>
        <taxon>Bacillales</taxon>
        <taxon>Bacillaceae</taxon>
        <taxon>Halalkalibacterium (ex Joshi et al. 2022)</taxon>
    </lineage>
</organism>
<protein>
    <submittedName>
        <fullName evidence="1">Uncharacterized protein</fullName>
    </submittedName>
</protein>
<gene>
    <name evidence="1" type="ORF">AMD02_06305</name>
</gene>
<dbReference type="PATRIC" id="fig|136160.3.peg.1560"/>
<name>A0A0M0KI43_ALKHA</name>
<sequence length="75" mass="8491">MNLMNNVEIRVQSIQFSDDNTARINFSGADSERQINISGYVAVTIEEYEANSQMELMKDLVRQKAVEHLNGGNNE</sequence>